<sequence length="528" mass="57584">MQPAGAPGAAAEAGGAAAQPPGPAAAAPAGVAPPPAVGPLQPPPAPREFRAAWVATVANIDWPSKTGLSAAEQRAEALVLLERARTLGLNALILQVRPAGCALYASTLEPWTEYLSGTQGQPPWRADEAPWDPLAFWVEEAHRRGLELHAWFNPYRARHATAKSPLAPPHIALREPAAVKRYGEMLWMDPAEPAAVAQTLAVVADVLRRYDIDGVHIDDYFYPYPIPQPGGPAGAEVPFPDEEAWARYQLAGGTLTREDWRREQVNRLVQAMHRTVREVKPHARFGISPFGLPRPDRRPPGITGFSQYDKLYADAEKWLEEGWLDYWTPQLYWPVARSGQQYGVLLDHWLTQNPKQRHVWPGLFTSRVGTAGVAAQGVPGNVWPAREIADQIALTRHRPAAGGHVHFSLITLQQDRDGIATLLQRGAYATPALVPATPWLEAPAVGLPGLRRVATPAGLRVRVEPAVAGALPVRWAVWRRYGGPEHPRWVFSAPGPAERELDPEGADLLWVQGVNAVGQLGPRALIQL</sequence>
<protein>
    <recommendedName>
        <fullName evidence="3">Glycosyl hydrolase-like 10 domain-containing protein</fullName>
    </recommendedName>
</protein>
<dbReference type="InterPro" id="IPR052177">
    <property type="entry name" value="Divisome_Glycosyl_Hydrolase"/>
</dbReference>
<dbReference type="PANTHER" id="PTHR43405:SF1">
    <property type="entry name" value="GLYCOSYL HYDROLASE DIGH"/>
    <property type="match status" value="1"/>
</dbReference>
<dbReference type="PANTHER" id="PTHR43405">
    <property type="entry name" value="GLYCOSYL HYDROLASE DIGH"/>
    <property type="match status" value="1"/>
</dbReference>
<name>A0A437RSZ0_9BURK</name>
<evidence type="ECO:0000256" key="2">
    <source>
        <dbReference type="SAM" id="MobiDB-lite"/>
    </source>
</evidence>
<dbReference type="SUPFAM" id="SSF51445">
    <property type="entry name" value="(Trans)glycosidases"/>
    <property type="match status" value="1"/>
</dbReference>
<dbReference type="EMBL" id="SACR01000001">
    <property type="protein sequence ID" value="RVU49870.1"/>
    <property type="molecule type" value="Genomic_DNA"/>
</dbReference>
<feature type="compositionally biased region" description="Pro residues" evidence="2">
    <location>
        <begin position="31"/>
        <end position="44"/>
    </location>
</feature>
<dbReference type="Proteomes" id="UP000285575">
    <property type="component" value="Unassembled WGS sequence"/>
</dbReference>
<dbReference type="OrthoDB" id="9773203at2"/>
<evidence type="ECO:0000259" key="3">
    <source>
        <dbReference type="Pfam" id="PF02638"/>
    </source>
</evidence>
<dbReference type="AlphaFoldDB" id="A0A437RSZ0"/>
<evidence type="ECO:0000256" key="1">
    <source>
        <dbReference type="ARBA" id="ARBA00022729"/>
    </source>
</evidence>
<gene>
    <name evidence="4" type="ORF">EOE66_01625</name>
</gene>
<evidence type="ECO:0000313" key="4">
    <source>
        <dbReference type="EMBL" id="RVU49870.1"/>
    </source>
</evidence>
<keyword evidence="5" id="KW-1185">Reference proteome</keyword>
<dbReference type="InterPro" id="IPR017853">
    <property type="entry name" value="GH"/>
</dbReference>
<evidence type="ECO:0000313" key="5">
    <source>
        <dbReference type="Proteomes" id="UP000285575"/>
    </source>
</evidence>
<dbReference type="Gene3D" id="3.20.20.80">
    <property type="entry name" value="Glycosidases"/>
    <property type="match status" value="1"/>
</dbReference>
<feature type="compositionally biased region" description="Low complexity" evidence="2">
    <location>
        <begin position="1"/>
        <end position="30"/>
    </location>
</feature>
<comment type="caution">
    <text evidence="4">The sequence shown here is derived from an EMBL/GenBank/DDBJ whole genome shotgun (WGS) entry which is preliminary data.</text>
</comment>
<organism evidence="4 5">
    <name type="scientific">Rubrivivax rivuli</name>
    <dbReference type="NCBI Taxonomy" id="1862385"/>
    <lineage>
        <taxon>Bacteria</taxon>
        <taxon>Pseudomonadati</taxon>
        <taxon>Pseudomonadota</taxon>
        <taxon>Betaproteobacteria</taxon>
        <taxon>Burkholderiales</taxon>
        <taxon>Sphaerotilaceae</taxon>
        <taxon>Rubrivivax</taxon>
    </lineage>
</organism>
<keyword evidence="1" id="KW-0732">Signal</keyword>
<reference evidence="4 5" key="1">
    <citation type="submission" date="2019-01" db="EMBL/GenBank/DDBJ databases">
        <authorList>
            <person name="Chen W.-M."/>
        </authorList>
    </citation>
    <scope>NUCLEOTIDE SEQUENCE [LARGE SCALE GENOMIC DNA]</scope>
    <source>
        <strain evidence="4 5">KYPY4</strain>
    </source>
</reference>
<feature type="domain" description="Glycosyl hydrolase-like 10" evidence="3">
    <location>
        <begin position="48"/>
        <end position="371"/>
    </location>
</feature>
<dbReference type="Pfam" id="PF02638">
    <property type="entry name" value="GHL10"/>
    <property type="match status" value="1"/>
</dbReference>
<feature type="region of interest" description="Disordered" evidence="2">
    <location>
        <begin position="1"/>
        <end position="44"/>
    </location>
</feature>
<dbReference type="InterPro" id="IPR003790">
    <property type="entry name" value="GHL10"/>
</dbReference>
<accession>A0A437RSZ0</accession>
<proteinExistence type="predicted"/>